<dbReference type="EMBL" id="JACAZH010000001">
    <property type="protein sequence ID" value="KAF7378307.1"/>
    <property type="molecule type" value="Genomic_DNA"/>
</dbReference>
<organism evidence="1 2">
    <name type="scientific">Mycena sanguinolenta</name>
    <dbReference type="NCBI Taxonomy" id="230812"/>
    <lineage>
        <taxon>Eukaryota</taxon>
        <taxon>Fungi</taxon>
        <taxon>Dikarya</taxon>
        <taxon>Basidiomycota</taxon>
        <taxon>Agaricomycotina</taxon>
        <taxon>Agaricomycetes</taxon>
        <taxon>Agaricomycetidae</taxon>
        <taxon>Agaricales</taxon>
        <taxon>Marasmiineae</taxon>
        <taxon>Mycenaceae</taxon>
        <taxon>Mycena</taxon>
    </lineage>
</organism>
<accession>A0A8H6ZJ32</accession>
<evidence type="ECO:0000313" key="1">
    <source>
        <dbReference type="EMBL" id="KAF7378307.1"/>
    </source>
</evidence>
<name>A0A8H6ZJ32_9AGAR</name>
<protein>
    <submittedName>
        <fullName evidence="1">DDE Tnp4 domain-containing protein</fullName>
    </submittedName>
</protein>
<reference evidence="1" key="1">
    <citation type="submission" date="2020-05" db="EMBL/GenBank/DDBJ databases">
        <title>Mycena genomes resolve the evolution of fungal bioluminescence.</title>
        <authorList>
            <person name="Tsai I.J."/>
        </authorList>
    </citation>
    <scope>NUCLEOTIDE SEQUENCE</scope>
    <source>
        <strain evidence="1">160909Yilan</strain>
    </source>
</reference>
<dbReference type="PANTHER" id="PTHR34615:SF1">
    <property type="entry name" value="PX DOMAIN-CONTAINING PROTEIN"/>
    <property type="match status" value="1"/>
</dbReference>
<proteinExistence type="predicted"/>
<comment type="caution">
    <text evidence="1">The sequence shown here is derived from an EMBL/GenBank/DDBJ whole genome shotgun (WGS) entry which is preliminary data.</text>
</comment>
<gene>
    <name evidence="1" type="ORF">MSAN_00256200</name>
</gene>
<keyword evidence="2" id="KW-1185">Reference proteome</keyword>
<evidence type="ECO:0000313" key="2">
    <source>
        <dbReference type="Proteomes" id="UP000623467"/>
    </source>
</evidence>
<sequence length="115" mass="13267">METALLESRIRFMTLFKLILDEWEDLNDLLPSGSPECVNLDTLSDDTWLQQFRFTRSEVSTLVEALDLPDVVECPQSGIKEDRVTALCMLLRRLAYPNRLVELEMQFGQEASRIS</sequence>
<dbReference type="PANTHER" id="PTHR34615">
    <property type="entry name" value="PX DOMAIN-CONTAINING PROTEIN"/>
    <property type="match status" value="1"/>
</dbReference>
<dbReference type="AlphaFoldDB" id="A0A8H6ZJ32"/>
<dbReference type="Proteomes" id="UP000623467">
    <property type="component" value="Unassembled WGS sequence"/>
</dbReference>
<dbReference type="OrthoDB" id="5945905at2759"/>